<comment type="caution">
    <text evidence="1">The sequence shown here is derived from an EMBL/GenBank/DDBJ whole genome shotgun (WGS) entry which is preliminary data.</text>
</comment>
<keyword evidence="2" id="KW-1185">Reference proteome</keyword>
<dbReference type="EMBL" id="LRGB01003032">
    <property type="protein sequence ID" value="KZS04889.1"/>
    <property type="molecule type" value="Genomic_DNA"/>
</dbReference>
<proteinExistence type="predicted"/>
<sequence length="31" mass="3345">MVPLSEIEFCGRNATILHGNASSLKTGEKKI</sequence>
<protein>
    <submittedName>
        <fullName evidence="1">Uncharacterized protein</fullName>
    </submittedName>
</protein>
<dbReference type="AlphaFoldDB" id="A0A164MB61"/>
<evidence type="ECO:0000313" key="1">
    <source>
        <dbReference type="EMBL" id="KZS04889.1"/>
    </source>
</evidence>
<reference evidence="1 2" key="1">
    <citation type="submission" date="2016-03" db="EMBL/GenBank/DDBJ databases">
        <title>EvidentialGene: Evidence-directed Construction of Genes on Genomes.</title>
        <authorList>
            <person name="Gilbert D.G."/>
            <person name="Choi J.-H."/>
            <person name="Mockaitis K."/>
            <person name="Colbourne J."/>
            <person name="Pfrender M."/>
        </authorList>
    </citation>
    <scope>NUCLEOTIDE SEQUENCE [LARGE SCALE GENOMIC DNA]</scope>
    <source>
        <strain evidence="1 2">Xinb3</strain>
        <tissue evidence="1">Complete organism</tissue>
    </source>
</reference>
<organism evidence="1 2">
    <name type="scientific">Daphnia magna</name>
    <dbReference type="NCBI Taxonomy" id="35525"/>
    <lineage>
        <taxon>Eukaryota</taxon>
        <taxon>Metazoa</taxon>
        <taxon>Ecdysozoa</taxon>
        <taxon>Arthropoda</taxon>
        <taxon>Crustacea</taxon>
        <taxon>Branchiopoda</taxon>
        <taxon>Diplostraca</taxon>
        <taxon>Cladocera</taxon>
        <taxon>Anomopoda</taxon>
        <taxon>Daphniidae</taxon>
        <taxon>Daphnia</taxon>
    </lineage>
</organism>
<name>A0A164MB61_9CRUS</name>
<dbReference type="Proteomes" id="UP000076858">
    <property type="component" value="Unassembled WGS sequence"/>
</dbReference>
<gene>
    <name evidence="1" type="ORF">APZ42_032084</name>
</gene>
<accession>A0A164MB61</accession>
<evidence type="ECO:0000313" key="2">
    <source>
        <dbReference type="Proteomes" id="UP000076858"/>
    </source>
</evidence>